<dbReference type="FunCoup" id="G3JF96">
    <property type="interactions" value="170"/>
</dbReference>
<accession>G3JF96</accession>
<evidence type="ECO:0000256" key="5">
    <source>
        <dbReference type="ARBA" id="ARBA00021221"/>
    </source>
</evidence>
<dbReference type="RefSeq" id="XP_006670119.1">
    <property type="nucleotide sequence ID" value="XM_006670056.1"/>
</dbReference>
<dbReference type="OrthoDB" id="265306at2759"/>
<dbReference type="Gene3D" id="3.40.50.720">
    <property type="entry name" value="NAD(P)-binding Rossmann-like Domain"/>
    <property type="match status" value="2"/>
</dbReference>
<dbReference type="InterPro" id="IPR007886">
    <property type="entry name" value="AlaDH/PNT_N"/>
</dbReference>
<keyword evidence="9" id="KW-0457">Lysine biosynthesis</keyword>
<evidence type="ECO:0000256" key="3">
    <source>
        <dbReference type="ARBA" id="ARBA00011245"/>
    </source>
</evidence>
<evidence type="ECO:0000259" key="14">
    <source>
        <dbReference type="SMART" id="SM01003"/>
    </source>
</evidence>
<dbReference type="SMART" id="SM01003">
    <property type="entry name" value="AlaDh_PNT_N"/>
    <property type="match status" value="1"/>
</dbReference>
<evidence type="ECO:0000256" key="11">
    <source>
        <dbReference type="ARBA" id="ARBA00033228"/>
    </source>
</evidence>
<evidence type="ECO:0000256" key="12">
    <source>
        <dbReference type="ARBA" id="ARBA00047860"/>
    </source>
</evidence>
<evidence type="ECO:0000256" key="6">
    <source>
        <dbReference type="ARBA" id="ARBA00022605"/>
    </source>
</evidence>
<comment type="subunit">
    <text evidence="3">Monomer.</text>
</comment>
<evidence type="ECO:0000256" key="8">
    <source>
        <dbReference type="ARBA" id="ARBA00023027"/>
    </source>
</evidence>
<keyword evidence="7" id="KW-0560">Oxidoreductase</keyword>
<dbReference type="UniPathway" id="UPA00033">
    <property type="reaction ID" value="UER00034"/>
</dbReference>
<dbReference type="HOGENOM" id="CLU_063085_0_0_1"/>
<dbReference type="CDD" id="cd12188">
    <property type="entry name" value="SDH"/>
    <property type="match status" value="1"/>
</dbReference>
<evidence type="ECO:0000256" key="10">
    <source>
        <dbReference type="ARBA" id="ARBA00023157"/>
    </source>
</evidence>
<dbReference type="InterPro" id="IPR027281">
    <property type="entry name" value="Lys1"/>
</dbReference>
<dbReference type="VEuPathDB" id="FungiDB:CCM_04910"/>
<proteinExistence type="inferred from homology"/>
<dbReference type="InterPro" id="IPR051168">
    <property type="entry name" value="AASS"/>
</dbReference>
<dbReference type="GeneID" id="18166931"/>
<evidence type="ECO:0000256" key="1">
    <source>
        <dbReference type="ARBA" id="ARBA00004884"/>
    </source>
</evidence>
<dbReference type="GO" id="GO:0004754">
    <property type="term" value="F:saccharopine dehydrogenase (NAD+, L-lysine-forming) activity"/>
    <property type="evidence" value="ECO:0007669"/>
    <property type="project" value="UniProtKB-EC"/>
</dbReference>
<dbReference type="Pfam" id="PF05222">
    <property type="entry name" value="AlaDh_PNT_N"/>
    <property type="match status" value="1"/>
</dbReference>
<organism evidence="15 16">
    <name type="scientific">Cordyceps militaris (strain CM01)</name>
    <name type="common">Caterpillar fungus</name>
    <dbReference type="NCBI Taxonomy" id="983644"/>
    <lineage>
        <taxon>Eukaryota</taxon>
        <taxon>Fungi</taxon>
        <taxon>Dikarya</taxon>
        <taxon>Ascomycota</taxon>
        <taxon>Pezizomycotina</taxon>
        <taxon>Sordariomycetes</taxon>
        <taxon>Hypocreomycetidae</taxon>
        <taxon>Hypocreales</taxon>
        <taxon>Cordycipitaceae</taxon>
        <taxon>Cordyceps</taxon>
    </lineage>
</organism>
<sequence>MAPFVTYISVALRKTLSQINYTPAFAGCISHSNPENRPLNKQVTMNTTVIHLRSESKPLERRSPISPASAKALLEAGYAVHVEKSPGRIYKDEEFETVGAKMVPEGSWPTVPEDHIIAGLKELPDDGSSLPHSHIQFGHCYKQQDGWAEYLARFARGGGILYDIEFLKGEDGVRVAAFGYWAGYAGAAVALLAWSHQVQRPGVPLGAVPLYSSAAAMVDDVKAKVSDALRTVGDFPQIIVIGSLGRCGRGAIDLCLAAGIPPSTLLKWDMAETAKGGPFKEITDSDIFINCVYLGSKVIPPFTTLESLSKPGRRLRVLCDVSLDPNNPNNPVPVYSSYSSFKEPTLKVPVQGDGPDLTVVSIDHLPSLVAREASDEFSGLLLPSLLTLNRRKTEGVWTGAEKLYHQKVQEIPSSAQFSLRNAIIEFCISYGGIKGGARPVWPQVRSSPEWGSSPTPSQVLLL</sequence>
<evidence type="ECO:0000256" key="2">
    <source>
        <dbReference type="ARBA" id="ARBA00005689"/>
    </source>
</evidence>
<keyword evidence="6" id="KW-0028">Amino-acid biosynthesis</keyword>
<dbReference type="GO" id="GO:0019878">
    <property type="term" value="P:lysine biosynthetic process via aminoadipic acid"/>
    <property type="evidence" value="ECO:0007669"/>
    <property type="project" value="UniProtKB-UniPathway"/>
</dbReference>
<dbReference type="FunFam" id="3.40.50.720:FF:000217">
    <property type="entry name" value="Saccharopine dehydrogenase [NAD(+), L-lysine-forming]"/>
    <property type="match status" value="1"/>
</dbReference>
<dbReference type="EMBL" id="JH126401">
    <property type="protein sequence ID" value="EGX93536.1"/>
    <property type="molecule type" value="Genomic_DNA"/>
</dbReference>
<evidence type="ECO:0000259" key="13">
    <source>
        <dbReference type="SMART" id="SM01002"/>
    </source>
</evidence>
<dbReference type="InterPro" id="IPR007698">
    <property type="entry name" value="AlaDH/PNT_NAD(H)-bd"/>
</dbReference>
<evidence type="ECO:0000313" key="15">
    <source>
        <dbReference type="EMBL" id="EGX93536.1"/>
    </source>
</evidence>
<dbReference type="PANTHER" id="PTHR11133">
    <property type="entry name" value="SACCHAROPINE DEHYDROGENASE"/>
    <property type="match status" value="1"/>
</dbReference>
<dbReference type="SUPFAM" id="SSF52283">
    <property type="entry name" value="Formate/glycerate dehydrogenase catalytic domain-like"/>
    <property type="match status" value="1"/>
</dbReference>
<dbReference type="KEGG" id="cmt:CCM_04910"/>
<evidence type="ECO:0000256" key="9">
    <source>
        <dbReference type="ARBA" id="ARBA00023154"/>
    </source>
</evidence>
<keyword evidence="16" id="KW-1185">Reference proteome</keyword>
<dbReference type="Proteomes" id="UP000001610">
    <property type="component" value="Unassembled WGS sequence"/>
</dbReference>
<reference evidence="15 16" key="1">
    <citation type="journal article" date="2011" name="Genome Biol.">
        <title>Genome sequence of the insect pathogenic fungus Cordyceps militaris, a valued traditional Chinese medicine.</title>
        <authorList>
            <person name="Zheng P."/>
            <person name="Xia Y."/>
            <person name="Xiao G."/>
            <person name="Xiong C."/>
            <person name="Hu X."/>
            <person name="Zhang S."/>
            <person name="Zheng H."/>
            <person name="Huang Y."/>
            <person name="Zhou Y."/>
            <person name="Wang S."/>
            <person name="Zhao G.P."/>
            <person name="Liu X."/>
            <person name="St Leger R.J."/>
            <person name="Wang C."/>
        </authorList>
    </citation>
    <scope>NUCLEOTIDE SEQUENCE [LARGE SCALE GENOMIC DNA]</scope>
    <source>
        <strain evidence="15 16">CM01</strain>
    </source>
</reference>
<dbReference type="GO" id="GO:0005737">
    <property type="term" value="C:cytoplasm"/>
    <property type="evidence" value="ECO:0007669"/>
    <property type="project" value="TreeGrafter"/>
</dbReference>
<dbReference type="InParanoid" id="G3JF96"/>
<dbReference type="eggNOG" id="KOG0172">
    <property type="taxonomic scope" value="Eukaryota"/>
</dbReference>
<evidence type="ECO:0000256" key="7">
    <source>
        <dbReference type="ARBA" id="ARBA00023002"/>
    </source>
</evidence>
<comment type="catalytic activity">
    <reaction evidence="12">
        <text>L-saccharopine + NAD(+) + H2O = L-lysine + 2-oxoglutarate + NADH + H(+)</text>
        <dbReference type="Rhea" id="RHEA:12440"/>
        <dbReference type="ChEBI" id="CHEBI:15377"/>
        <dbReference type="ChEBI" id="CHEBI:15378"/>
        <dbReference type="ChEBI" id="CHEBI:16810"/>
        <dbReference type="ChEBI" id="CHEBI:32551"/>
        <dbReference type="ChEBI" id="CHEBI:57540"/>
        <dbReference type="ChEBI" id="CHEBI:57945"/>
        <dbReference type="ChEBI" id="CHEBI:57951"/>
        <dbReference type="EC" id="1.5.1.7"/>
    </reaction>
</comment>
<dbReference type="SMART" id="SM01002">
    <property type="entry name" value="AlaDh_PNT_C"/>
    <property type="match status" value="1"/>
</dbReference>
<keyword evidence="10" id="KW-1015">Disulfide bond</keyword>
<dbReference type="EC" id="1.5.1.7" evidence="4"/>
<comment type="pathway">
    <text evidence="1">Amino-acid biosynthesis; L-lysine biosynthesis via AAA pathway; L-lysine from L-alpha-aminoadipate (fungal route): step 3/3.</text>
</comment>
<evidence type="ECO:0000313" key="16">
    <source>
        <dbReference type="Proteomes" id="UP000001610"/>
    </source>
</evidence>
<evidence type="ECO:0000256" key="4">
    <source>
        <dbReference type="ARBA" id="ARBA00012847"/>
    </source>
</evidence>
<gene>
    <name evidence="15" type="ORF">CCM_04910</name>
</gene>
<keyword evidence="8" id="KW-0520">NAD</keyword>
<dbReference type="STRING" id="983644.G3JF96"/>
<feature type="domain" description="Alanine dehydrogenase/pyridine nucleotide transhydrogenase NAD(H)-binding" evidence="13">
    <location>
        <begin position="223"/>
        <end position="361"/>
    </location>
</feature>
<dbReference type="PANTHER" id="PTHR11133:SF23">
    <property type="entry name" value="SACCHAROPINE DEHYDROGENASE [NAD(+), L-LYSINE-FORMING]"/>
    <property type="match status" value="1"/>
</dbReference>
<dbReference type="AlphaFoldDB" id="G3JF96"/>
<protein>
    <recommendedName>
        <fullName evidence="5">Saccharopine dehydrogenase [NAD(+), L-lysine-forming]</fullName>
        <ecNumber evidence="4">1.5.1.7</ecNumber>
    </recommendedName>
    <alternativeName>
        <fullName evidence="11">Lysine--2-oxoglutarate reductase</fullName>
    </alternativeName>
</protein>
<name>G3JF96_CORMM</name>
<feature type="domain" description="Alanine dehydrogenase/pyridine nucleotide transhydrogenase N-terminal" evidence="14">
    <location>
        <begin position="51"/>
        <end position="185"/>
    </location>
</feature>
<comment type="similarity">
    <text evidence="2">Belongs to the AlaDH/PNT family.</text>
</comment>